<evidence type="ECO:0008006" key="4">
    <source>
        <dbReference type="Google" id="ProtNLM"/>
    </source>
</evidence>
<name>A0ABW2YNL7_9GAMM</name>
<reference evidence="3" key="1">
    <citation type="journal article" date="2019" name="Int. J. Syst. Evol. Microbiol.">
        <title>The Global Catalogue of Microorganisms (GCM) 10K type strain sequencing project: providing services to taxonomists for standard genome sequencing and annotation.</title>
        <authorList>
            <consortium name="The Broad Institute Genomics Platform"/>
            <consortium name="The Broad Institute Genome Sequencing Center for Infectious Disease"/>
            <person name="Wu L."/>
            <person name="Ma J."/>
        </authorList>
    </citation>
    <scope>NUCLEOTIDE SEQUENCE [LARGE SCALE GENOMIC DNA]</scope>
    <source>
        <strain evidence="3">CCUG 55491</strain>
    </source>
</reference>
<keyword evidence="3" id="KW-1185">Reference proteome</keyword>
<dbReference type="RefSeq" id="WP_386812433.1">
    <property type="nucleotide sequence ID" value="NZ_JBHTIH010000003.1"/>
</dbReference>
<keyword evidence="1" id="KW-0812">Transmembrane</keyword>
<sequence length="79" mass="8689">MPPTRRESSLLQRGLVGFWFCAIGALGFARFFVRAFDDQGFTPDTVAWLWLVGAVITTIAGLAVIVHAARSGRPPTDRR</sequence>
<proteinExistence type="predicted"/>
<feature type="transmembrane region" description="Helical" evidence="1">
    <location>
        <begin position="15"/>
        <end position="36"/>
    </location>
</feature>
<protein>
    <recommendedName>
        <fullName evidence="4">DUF202 domain-containing protein</fullName>
    </recommendedName>
</protein>
<gene>
    <name evidence="2" type="ORF">ACFQZQ_09095</name>
</gene>
<keyword evidence="1" id="KW-1133">Transmembrane helix</keyword>
<feature type="transmembrane region" description="Helical" evidence="1">
    <location>
        <begin position="48"/>
        <end position="69"/>
    </location>
</feature>
<evidence type="ECO:0000313" key="2">
    <source>
        <dbReference type="EMBL" id="MFD0739436.1"/>
    </source>
</evidence>
<accession>A0ABW2YNL7</accession>
<evidence type="ECO:0000256" key="1">
    <source>
        <dbReference type="SAM" id="Phobius"/>
    </source>
</evidence>
<dbReference type="EMBL" id="JBHTIH010000003">
    <property type="protein sequence ID" value="MFD0739436.1"/>
    <property type="molecule type" value="Genomic_DNA"/>
</dbReference>
<organism evidence="2 3">
    <name type="scientific">Lysobacter koreensis</name>
    <dbReference type="NCBI Taxonomy" id="266122"/>
    <lineage>
        <taxon>Bacteria</taxon>
        <taxon>Pseudomonadati</taxon>
        <taxon>Pseudomonadota</taxon>
        <taxon>Gammaproteobacteria</taxon>
        <taxon>Lysobacterales</taxon>
        <taxon>Lysobacteraceae</taxon>
        <taxon>Lysobacter</taxon>
    </lineage>
</organism>
<evidence type="ECO:0000313" key="3">
    <source>
        <dbReference type="Proteomes" id="UP001597090"/>
    </source>
</evidence>
<keyword evidence="1" id="KW-0472">Membrane</keyword>
<comment type="caution">
    <text evidence="2">The sequence shown here is derived from an EMBL/GenBank/DDBJ whole genome shotgun (WGS) entry which is preliminary data.</text>
</comment>
<dbReference type="Proteomes" id="UP001597090">
    <property type="component" value="Unassembled WGS sequence"/>
</dbReference>